<dbReference type="InterPro" id="IPR014729">
    <property type="entry name" value="Rossmann-like_a/b/a_fold"/>
</dbReference>
<dbReference type="PANTHER" id="PTHR46553:SF29">
    <property type="entry name" value="OS10G0437500 PROTEIN"/>
    <property type="match status" value="1"/>
</dbReference>
<feature type="compositionally biased region" description="Basic and acidic residues" evidence="1">
    <location>
        <begin position="16"/>
        <end position="25"/>
    </location>
</feature>
<dbReference type="Proteomes" id="UP000007015">
    <property type="component" value="Chromosome 10"/>
</dbReference>
<gene>
    <name evidence="3" type="ORF">OsI_33732</name>
</gene>
<proteinExistence type="predicted"/>
<feature type="region of interest" description="Disordered" evidence="1">
    <location>
        <begin position="43"/>
        <end position="73"/>
    </location>
</feature>
<evidence type="ECO:0000256" key="1">
    <source>
        <dbReference type="SAM" id="MobiDB-lite"/>
    </source>
</evidence>
<keyword evidence="4" id="KW-1185">Reference proteome</keyword>
<evidence type="ECO:0000313" key="4">
    <source>
        <dbReference type="Proteomes" id="UP000007015"/>
    </source>
</evidence>
<name>B8BH12_ORYSI</name>
<dbReference type="HOGENOM" id="CLU_1191457_0_0_1"/>
<dbReference type="InterPro" id="IPR006016">
    <property type="entry name" value="UspA"/>
</dbReference>
<evidence type="ECO:0000313" key="3">
    <source>
        <dbReference type="EMBL" id="EEC67014.1"/>
    </source>
</evidence>
<evidence type="ECO:0000259" key="2">
    <source>
        <dbReference type="Pfam" id="PF00582"/>
    </source>
</evidence>
<dbReference type="AlphaFoldDB" id="B8BH12"/>
<dbReference type="CDD" id="cd23659">
    <property type="entry name" value="USP_At3g01520-like"/>
    <property type="match status" value="1"/>
</dbReference>
<dbReference type="PANTHER" id="PTHR46553">
    <property type="entry name" value="ADENINE NUCLEOTIDE ALPHA HYDROLASES-LIKE SUPERFAMILY PROTEIN"/>
    <property type="match status" value="1"/>
</dbReference>
<reference evidence="3 4" key="1">
    <citation type="journal article" date="2005" name="PLoS Biol.">
        <title>The genomes of Oryza sativa: a history of duplications.</title>
        <authorList>
            <person name="Yu J."/>
            <person name="Wang J."/>
            <person name="Lin W."/>
            <person name="Li S."/>
            <person name="Li H."/>
            <person name="Zhou J."/>
            <person name="Ni P."/>
            <person name="Dong W."/>
            <person name="Hu S."/>
            <person name="Zeng C."/>
            <person name="Zhang J."/>
            <person name="Zhang Y."/>
            <person name="Li R."/>
            <person name="Xu Z."/>
            <person name="Li S."/>
            <person name="Li X."/>
            <person name="Zheng H."/>
            <person name="Cong L."/>
            <person name="Lin L."/>
            <person name="Yin J."/>
            <person name="Geng J."/>
            <person name="Li G."/>
            <person name="Shi J."/>
            <person name="Liu J."/>
            <person name="Lv H."/>
            <person name="Li J."/>
            <person name="Wang J."/>
            <person name="Deng Y."/>
            <person name="Ran L."/>
            <person name="Shi X."/>
            <person name="Wang X."/>
            <person name="Wu Q."/>
            <person name="Li C."/>
            <person name="Ren X."/>
            <person name="Wang J."/>
            <person name="Wang X."/>
            <person name="Li D."/>
            <person name="Liu D."/>
            <person name="Zhang X."/>
            <person name="Ji Z."/>
            <person name="Zhao W."/>
            <person name="Sun Y."/>
            <person name="Zhang Z."/>
            <person name="Bao J."/>
            <person name="Han Y."/>
            <person name="Dong L."/>
            <person name="Ji J."/>
            <person name="Chen P."/>
            <person name="Wu S."/>
            <person name="Liu J."/>
            <person name="Xiao Y."/>
            <person name="Bu D."/>
            <person name="Tan J."/>
            <person name="Yang L."/>
            <person name="Ye C."/>
            <person name="Zhang J."/>
            <person name="Xu J."/>
            <person name="Zhou Y."/>
            <person name="Yu Y."/>
            <person name="Zhang B."/>
            <person name="Zhuang S."/>
            <person name="Wei H."/>
            <person name="Liu B."/>
            <person name="Lei M."/>
            <person name="Yu H."/>
            <person name="Li Y."/>
            <person name="Xu H."/>
            <person name="Wei S."/>
            <person name="He X."/>
            <person name="Fang L."/>
            <person name="Zhang Z."/>
            <person name="Zhang Y."/>
            <person name="Huang X."/>
            <person name="Su Z."/>
            <person name="Tong W."/>
            <person name="Li J."/>
            <person name="Tong Z."/>
            <person name="Li S."/>
            <person name="Ye J."/>
            <person name="Wang L."/>
            <person name="Fang L."/>
            <person name="Lei T."/>
            <person name="Chen C."/>
            <person name="Chen H."/>
            <person name="Xu Z."/>
            <person name="Li H."/>
            <person name="Huang H."/>
            <person name="Zhang F."/>
            <person name="Xu H."/>
            <person name="Li N."/>
            <person name="Zhao C."/>
            <person name="Li S."/>
            <person name="Dong L."/>
            <person name="Huang Y."/>
            <person name="Li L."/>
            <person name="Xi Y."/>
            <person name="Qi Q."/>
            <person name="Li W."/>
            <person name="Zhang B."/>
            <person name="Hu W."/>
            <person name="Zhang Y."/>
            <person name="Tian X."/>
            <person name="Jiao Y."/>
            <person name="Liang X."/>
            <person name="Jin J."/>
            <person name="Gao L."/>
            <person name="Zheng W."/>
            <person name="Hao B."/>
            <person name="Liu S."/>
            <person name="Wang W."/>
            <person name="Yuan L."/>
            <person name="Cao M."/>
            <person name="McDermott J."/>
            <person name="Samudrala R."/>
            <person name="Wang J."/>
            <person name="Wong G.K."/>
            <person name="Yang H."/>
        </authorList>
    </citation>
    <scope>NUCLEOTIDE SEQUENCE [LARGE SCALE GENOMIC DNA]</scope>
    <source>
        <strain evidence="4">cv. 93-11</strain>
    </source>
</reference>
<feature type="region of interest" description="Disordered" evidence="1">
    <location>
        <begin position="1"/>
        <end position="26"/>
    </location>
</feature>
<accession>B8BH12</accession>
<dbReference type="Pfam" id="PF00582">
    <property type="entry name" value="Usp"/>
    <property type="match status" value="1"/>
</dbReference>
<dbReference type="Gene3D" id="3.40.50.620">
    <property type="entry name" value="HUPs"/>
    <property type="match status" value="1"/>
</dbReference>
<dbReference type="STRING" id="39946.B8BH12"/>
<dbReference type="EMBL" id="CM000135">
    <property type="protein sequence ID" value="EEC67014.1"/>
    <property type="molecule type" value="Genomic_DNA"/>
</dbReference>
<dbReference type="Gramene" id="BGIOSGA031858-TA">
    <property type="protein sequence ID" value="BGIOSGA031858-PA"/>
    <property type="gene ID" value="BGIOSGA031858"/>
</dbReference>
<dbReference type="SUPFAM" id="SSF52402">
    <property type="entry name" value="Adenine nucleotide alpha hydrolases-like"/>
    <property type="match status" value="1"/>
</dbReference>
<organism evidence="3 4">
    <name type="scientific">Oryza sativa subsp. indica</name>
    <name type="common">Rice</name>
    <dbReference type="NCBI Taxonomy" id="39946"/>
    <lineage>
        <taxon>Eukaryota</taxon>
        <taxon>Viridiplantae</taxon>
        <taxon>Streptophyta</taxon>
        <taxon>Embryophyta</taxon>
        <taxon>Tracheophyta</taxon>
        <taxon>Spermatophyta</taxon>
        <taxon>Magnoliopsida</taxon>
        <taxon>Liliopsida</taxon>
        <taxon>Poales</taxon>
        <taxon>Poaceae</taxon>
        <taxon>BOP clade</taxon>
        <taxon>Oryzoideae</taxon>
        <taxon>Oryzeae</taxon>
        <taxon>Oryzinae</taxon>
        <taxon>Oryza</taxon>
        <taxon>Oryza sativa</taxon>
    </lineage>
</organism>
<protein>
    <recommendedName>
        <fullName evidence="2">UspA domain-containing protein</fullName>
    </recommendedName>
</protein>
<feature type="domain" description="UspA" evidence="2">
    <location>
        <begin position="103"/>
        <end position="193"/>
    </location>
</feature>
<sequence>MPTPVINDHWPPFQSPRRDQSKEIKNSQMKVLVAVDDRSTAVAATARWPGCSTTSSSPATGDGGEEEQVPRPDHEAAAPELVLVHAMEPLHHVMFPVGPGQSVRSAVYGAASMMEAVRAAQAENARNLLVRARLVCERRGVAAATVAVEGEPREALCRAAEDAGAGLLVVGSRGLGAIKRAFLGSVSDYCAARTARAARSWSSSLLPTPATKTTAATARANELMMDRHYIRKTSFRGRKRSRERDFFTIVAPAEC</sequence>